<dbReference type="Proteomes" id="UP000051574">
    <property type="component" value="Unassembled WGS sequence"/>
</dbReference>
<dbReference type="Pfam" id="PF21229">
    <property type="entry name" value="TdIF1_2nd"/>
    <property type="match status" value="1"/>
</dbReference>
<dbReference type="EMBL" id="LJIG01001268">
    <property type="protein sequence ID" value="KRT85672.1"/>
    <property type="molecule type" value="Genomic_DNA"/>
</dbReference>
<feature type="region of interest" description="Disordered" evidence="4">
    <location>
        <begin position="332"/>
        <end position="390"/>
    </location>
</feature>
<gene>
    <name evidence="7" type="ORF">AMK59_200</name>
</gene>
<dbReference type="InterPro" id="IPR041384">
    <property type="entry name" value="DNTTIP1_dimer"/>
</dbReference>
<reference evidence="7 8" key="1">
    <citation type="submission" date="2015-09" db="EMBL/GenBank/DDBJ databases">
        <title>Draft genome of the scarab beetle Oryctes borbonicus.</title>
        <authorList>
            <person name="Meyer J.M."/>
            <person name="Markov G.V."/>
            <person name="Baskaran P."/>
            <person name="Herrmann M."/>
            <person name="Sommer R.J."/>
            <person name="Roedelsperger C."/>
        </authorList>
    </citation>
    <scope>NUCLEOTIDE SEQUENCE [LARGE SCALE GENOMIC DNA]</scope>
    <source>
        <strain evidence="7">OB123</strain>
        <tissue evidence="7">Whole animal</tissue>
    </source>
</reference>
<organism evidence="7 8">
    <name type="scientific">Oryctes borbonicus</name>
    <dbReference type="NCBI Taxonomy" id="1629725"/>
    <lineage>
        <taxon>Eukaryota</taxon>
        <taxon>Metazoa</taxon>
        <taxon>Ecdysozoa</taxon>
        <taxon>Arthropoda</taxon>
        <taxon>Hexapoda</taxon>
        <taxon>Insecta</taxon>
        <taxon>Pterygota</taxon>
        <taxon>Neoptera</taxon>
        <taxon>Endopterygota</taxon>
        <taxon>Coleoptera</taxon>
        <taxon>Polyphaga</taxon>
        <taxon>Scarabaeiformia</taxon>
        <taxon>Scarabaeidae</taxon>
        <taxon>Dynastinae</taxon>
        <taxon>Oryctes</taxon>
    </lineage>
</organism>
<name>A0A0T6BE99_9SCAR</name>
<dbReference type="AlphaFoldDB" id="A0A0T6BE99"/>
<dbReference type="OrthoDB" id="5860246at2759"/>
<dbReference type="InterPro" id="IPR026064">
    <property type="entry name" value="TdIF1"/>
</dbReference>
<evidence type="ECO:0000259" key="6">
    <source>
        <dbReference type="Pfam" id="PF21229"/>
    </source>
</evidence>
<comment type="subcellular location">
    <subcellularLocation>
        <location evidence="1">Nucleus</location>
    </subcellularLocation>
</comment>
<accession>A0A0T6BE99</accession>
<evidence type="ECO:0000259" key="5">
    <source>
        <dbReference type="Pfam" id="PF18192"/>
    </source>
</evidence>
<evidence type="ECO:0000256" key="3">
    <source>
        <dbReference type="ARBA" id="ARBA00023242"/>
    </source>
</evidence>
<evidence type="ECO:0000256" key="2">
    <source>
        <dbReference type="ARBA" id="ARBA00023125"/>
    </source>
</evidence>
<evidence type="ECO:0000256" key="1">
    <source>
        <dbReference type="ARBA" id="ARBA00004123"/>
    </source>
</evidence>
<evidence type="ECO:0000313" key="7">
    <source>
        <dbReference type="EMBL" id="KRT85672.1"/>
    </source>
</evidence>
<dbReference type="GO" id="GO:0031491">
    <property type="term" value="F:nucleosome binding"/>
    <property type="evidence" value="ECO:0007669"/>
    <property type="project" value="TreeGrafter"/>
</dbReference>
<evidence type="ECO:0000313" key="8">
    <source>
        <dbReference type="Proteomes" id="UP000051574"/>
    </source>
</evidence>
<protein>
    <submittedName>
        <fullName evidence="7">Uncharacterized protein</fullName>
    </submittedName>
</protein>
<dbReference type="PANTHER" id="PTHR23399:SF2">
    <property type="entry name" value="DEOXYNUCLEOTIDYLTRANSFERASE TERMINAL-INTERACTING PROTEIN 1"/>
    <property type="match status" value="1"/>
</dbReference>
<keyword evidence="2" id="KW-0238">DNA-binding</keyword>
<dbReference type="GO" id="GO:0005634">
    <property type="term" value="C:nucleus"/>
    <property type="evidence" value="ECO:0007669"/>
    <property type="project" value="UniProtKB-SubCell"/>
</dbReference>
<dbReference type="GO" id="GO:0003677">
    <property type="term" value="F:DNA binding"/>
    <property type="evidence" value="ECO:0007669"/>
    <property type="project" value="UniProtKB-KW"/>
</dbReference>
<feature type="domain" description="TdIF1 C-terminal" evidence="6">
    <location>
        <begin position="211"/>
        <end position="307"/>
    </location>
</feature>
<feature type="compositionally biased region" description="Polar residues" evidence="4">
    <location>
        <begin position="377"/>
        <end position="386"/>
    </location>
</feature>
<dbReference type="InterPro" id="IPR049121">
    <property type="entry name" value="TdIF1_C"/>
</dbReference>
<proteinExistence type="predicted"/>
<feature type="domain" description="DNTTIP1 dimerisation" evidence="5">
    <location>
        <begin position="62"/>
        <end position="128"/>
    </location>
</feature>
<keyword evidence="8" id="KW-1185">Reference proteome</keyword>
<feature type="compositionally biased region" description="Polar residues" evidence="4">
    <location>
        <begin position="332"/>
        <end position="353"/>
    </location>
</feature>
<feature type="region of interest" description="Disordered" evidence="4">
    <location>
        <begin position="157"/>
        <end position="177"/>
    </location>
</feature>
<comment type="caution">
    <text evidence="7">The sequence shown here is derived from an EMBL/GenBank/DDBJ whole genome shotgun (WGS) entry which is preliminary data.</text>
</comment>
<sequence>MIPPLAPGQTDDQQNMVGWKNTFNMRQVTLMNLAASHIGSKNGVKNEIKNFLNHGCITSPVKSLDLLRRNLQNAINKDIDCVIKKYLEKFFQPAVNNIRGNQGRDSVNDEHIKFVCRKILEDAKAMYKSSGFSRDSSPYDYSDSELGGYIESRYTGVHRKRKESDTDSETGAALGHKRHKYRTTHSLENQILKLPSKREGPKWDPERIHVNTLFIMGAKANKVLGYGQTRGRLYVRHPELVRYSGDQEDKEWLASKNLMPPSGGKAYLMILEDIKELTMADEYKNSPNLQLHELQGFEAPPFLVNKIKAFIEQVRTDKKLLLDMFECQRSQSITPPSTAVDSAPSTPSDTLQESHSVSTTSSKHSEPNFIHIPEISPGSNNSLLSGQLTQSPIPTSSSLLSPNMLMTIASTEGQNHNGSVMVLPENTQNESCLSTLLASHISSDNSQDF</sequence>
<keyword evidence="3" id="KW-0539">Nucleus</keyword>
<dbReference type="PANTHER" id="PTHR23399">
    <property type="entry name" value="DEOXYNUCLEOTIDYLTRANSFERASE TERMINAL-INTERACTING PROTEIN 1"/>
    <property type="match status" value="1"/>
</dbReference>
<evidence type="ECO:0000256" key="4">
    <source>
        <dbReference type="SAM" id="MobiDB-lite"/>
    </source>
</evidence>
<dbReference type="Pfam" id="PF18192">
    <property type="entry name" value="DNTTIP1_dimer"/>
    <property type="match status" value="1"/>
</dbReference>